<dbReference type="Pfam" id="PF00651">
    <property type="entry name" value="BTB"/>
    <property type="match status" value="1"/>
</dbReference>
<evidence type="ECO:0000259" key="1">
    <source>
        <dbReference type="PROSITE" id="PS50097"/>
    </source>
</evidence>
<proteinExistence type="predicted"/>
<evidence type="ECO:0000313" key="3">
    <source>
        <dbReference type="Proteomes" id="UP001107558"/>
    </source>
</evidence>
<organism evidence="2 3">
    <name type="scientific">Polypedilum vanderplanki</name>
    <name type="common">Sleeping chironomid midge</name>
    <dbReference type="NCBI Taxonomy" id="319348"/>
    <lineage>
        <taxon>Eukaryota</taxon>
        <taxon>Metazoa</taxon>
        <taxon>Ecdysozoa</taxon>
        <taxon>Arthropoda</taxon>
        <taxon>Hexapoda</taxon>
        <taxon>Insecta</taxon>
        <taxon>Pterygota</taxon>
        <taxon>Neoptera</taxon>
        <taxon>Endopterygota</taxon>
        <taxon>Diptera</taxon>
        <taxon>Nematocera</taxon>
        <taxon>Chironomoidea</taxon>
        <taxon>Chironomidae</taxon>
        <taxon>Chironominae</taxon>
        <taxon>Polypedilum</taxon>
        <taxon>Polypedilum</taxon>
    </lineage>
</organism>
<comment type="caution">
    <text evidence="2">The sequence shown here is derived from an EMBL/GenBank/DDBJ whole genome shotgun (WGS) entry which is preliminary data.</text>
</comment>
<dbReference type="SMART" id="SM00225">
    <property type="entry name" value="BTB"/>
    <property type="match status" value="1"/>
</dbReference>
<dbReference type="Gene3D" id="3.30.710.10">
    <property type="entry name" value="Potassium Channel Kv1.1, Chain A"/>
    <property type="match status" value="1"/>
</dbReference>
<accession>A0A9J6BHI8</accession>
<dbReference type="Pfam" id="PF13855">
    <property type="entry name" value="LRR_8"/>
    <property type="match status" value="1"/>
</dbReference>
<dbReference type="InterPro" id="IPR000210">
    <property type="entry name" value="BTB/POZ_dom"/>
</dbReference>
<dbReference type="SUPFAM" id="SSF54695">
    <property type="entry name" value="POZ domain"/>
    <property type="match status" value="1"/>
</dbReference>
<dbReference type="OrthoDB" id="6355712at2759"/>
<dbReference type="InterPro" id="IPR011333">
    <property type="entry name" value="SKP1/BTB/POZ_sf"/>
</dbReference>
<gene>
    <name evidence="2" type="ORF">PVAND_017024</name>
</gene>
<sequence length="371" mass="43000">MSLVLARRSEQTIVIESQKIVSKSMTIQFEKKTNDCYDPSHILIKNCDFMEFPQNINNFYEDQLTLEILDCKFYSFKAKYLSNLEYLCKLYIVNCGLKSLESDVFKSLSTVEEISLNSNELEEIGPEIFDGLQNLQFVDLRNNKNIDMVFDATDETTNTLDEIKDEIKLKCKPKGDKNQAIAKVQPILQNLIPLEIFNNLSNIFADPDFKDFTIKVGESSFKIHKILFAARSSTLAEIFKNNPEAQELNLRDISESIFKAVHDFIYKNQLPEDANYIEIFAAAARLKIDDLMKISAENLQENVDEKNAFEILLLSNKFDHDQMRQKSFEFIQNKIFPHRKLDAELAKQPEKLKKLIDAKNKLDQEFAELKM</sequence>
<dbReference type="InterPro" id="IPR032675">
    <property type="entry name" value="LRR_dom_sf"/>
</dbReference>
<evidence type="ECO:0000313" key="2">
    <source>
        <dbReference type="EMBL" id="KAG5669128.1"/>
    </source>
</evidence>
<dbReference type="InterPro" id="IPR001611">
    <property type="entry name" value="Leu-rich_rpt"/>
</dbReference>
<keyword evidence="3" id="KW-1185">Reference proteome</keyword>
<dbReference type="AlphaFoldDB" id="A0A9J6BHI8"/>
<name>A0A9J6BHI8_POLVA</name>
<dbReference type="CDD" id="cd18186">
    <property type="entry name" value="BTB_POZ_ZBTB_KLHL-like"/>
    <property type="match status" value="1"/>
</dbReference>
<feature type="domain" description="BTB" evidence="1">
    <location>
        <begin position="210"/>
        <end position="274"/>
    </location>
</feature>
<protein>
    <recommendedName>
        <fullName evidence="1">BTB domain-containing protein</fullName>
    </recommendedName>
</protein>
<dbReference type="EMBL" id="JADBJN010000004">
    <property type="protein sequence ID" value="KAG5669128.1"/>
    <property type="molecule type" value="Genomic_DNA"/>
</dbReference>
<dbReference type="PANTHER" id="PTHR24413">
    <property type="entry name" value="SPECKLE-TYPE POZ PROTEIN"/>
    <property type="match status" value="1"/>
</dbReference>
<dbReference type="PROSITE" id="PS50097">
    <property type="entry name" value="BTB"/>
    <property type="match status" value="1"/>
</dbReference>
<dbReference type="SUPFAM" id="SSF52058">
    <property type="entry name" value="L domain-like"/>
    <property type="match status" value="1"/>
</dbReference>
<dbReference type="Proteomes" id="UP001107558">
    <property type="component" value="Chromosome 4"/>
</dbReference>
<reference evidence="2" key="1">
    <citation type="submission" date="2021-03" db="EMBL/GenBank/DDBJ databases">
        <title>Chromosome level genome of the anhydrobiotic midge Polypedilum vanderplanki.</title>
        <authorList>
            <person name="Yoshida Y."/>
            <person name="Kikawada T."/>
            <person name="Gusev O."/>
        </authorList>
    </citation>
    <scope>NUCLEOTIDE SEQUENCE</scope>
    <source>
        <strain evidence="2">NIAS01</strain>
        <tissue evidence="2">Whole body or cell culture</tissue>
    </source>
</reference>
<dbReference type="Gene3D" id="3.80.10.10">
    <property type="entry name" value="Ribonuclease Inhibitor"/>
    <property type="match status" value="1"/>
</dbReference>